<dbReference type="PROSITE" id="PS00639">
    <property type="entry name" value="THIOL_PROTEASE_HIS"/>
    <property type="match status" value="1"/>
</dbReference>
<dbReference type="FunFam" id="3.90.70.10:FF:000031">
    <property type="entry name" value="Cathepsin B"/>
    <property type="match status" value="1"/>
</dbReference>
<keyword evidence="4" id="KW-0378">Hydrolase</keyword>
<dbReference type="InterPro" id="IPR025660">
    <property type="entry name" value="Pept_his_AS"/>
</dbReference>
<reference evidence="10" key="1">
    <citation type="submission" date="2015-12" db="EMBL/GenBank/DDBJ databases">
        <title>De novo transcriptome assembly of four potential Pierce s Disease insect vectors from Arizona vineyards.</title>
        <authorList>
            <person name="Tassone E.E."/>
        </authorList>
    </citation>
    <scope>NUCLEOTIDE SEQUENCE</scope>
</reference>
<keyword evidence="5" id="KW-0788">Thiol protease</keyword>
<name>A0A1B6CKV3_9HEMI</name>
<dbReference type="Gene3D" id="3.90.70.10">
    <property type="entry name" value="Cysteine proteinases"/>
    <property type="match status" value="1"/>
</dbReference>
<evidence type="ECO:0000313" key="10">
    <source>
        <dbReference type="EMBL" id="JAS14008.1"/>
    </source>
</evidence>
<dbReference type="GO" id="GO:0008234">
    <property type="term" value="F:cysteine-type peptidase activity"/>
    <property type="evidence" value="ECO:0007669"/>
    <property type="project" value="UniProtKB-KW"/>
</dbReference>
<keyword evidence="2" id="KW-0645">Protease</keyword>
<dbReference type="Pfam" id="PF00112">
    <property type="entry name" value="Peptidase_C1"/>
    <property type="match status" value="1"/>
</dbReference>
<evidence type="ECO:0000256" key="7">
    <source>
        <dbReference type="ARBA" id="ARBA00023157"/>
    </source>
</evidence>
<keyword evidence="6" id="KW-0865">Zymogen</keyword>
<feature type="domain" description="Peptidase C1A papain C-terminal" evidence="9">
    <location>
        <begin position="82"/>
        <end position="326"/>
    </location>
</feature>
<evidence type="ECO:0000256" key="4">
    <source>
        <dbReference type="ARBA" id="ARBA00022801"/>
    </source>
</evidence>
<evidence type="ECO:0000256" key="2">
    <source>
        <dbReference type="ARBA" id="ARBA00022670"/>
    </source>
</evidence>
<protein>
    <recommendedName>
        <fullName evidence="9">Peptidase C1A papain C-terminal domain-containing protein</fullName>
    </recommendedName>
</protein>
<accession>A0A1B6CKV3</accession>
<evidence type="ECO:0000256" key="1">
    <source>
        <dbReference type="ARBA" id="ARBA00008455"/>
    </source>
</evidence>
<proteinExistence type="inferred from homology"/>
<evidence type="ECO:0000256" key="6">
    <source>
        <dbReference type="ARBA" id="ARBA00023145"/>
    </source>
</evidence>
<evidence type="ECO:0000256" key="8">
    <source>
        <dbReference type="SAM" id="SignalP"/>
    </source>
</evidence>
<dbReference type="PRINTS" id="PR00705">
    <property type="entry name" value="PAPAIN"/>
</dbReference>
<keyword evidence="3 8" id="KW-0732">Signal</keyword>
<dbReference type="InterPro" id="IPR013128">
    <property type="entry name" value="Peptidase_C1A"/>
</dbReference>
<dbReference type="GO" id="GO:0006508">
    <property type="term" value="P:proteolysis"/>
    <property type="evidence" value="ECO:0007669"/>
    <property type="project" value="UniProtKB-KW"/>
</dbReference>
<feature type="signal peptide" evidence="8">
    <location>
        <begin position="1"/>
        <end position="20"/>
    </location>
</feature>
<dbReference type="SUPFAM" id="SSF54001">
    <property type="entry name" value="Cysteine proteinases"/>
    <property type="match status" value="1"/>
</dbReference>
<keyword evidence="7" id="KW-1015">Disulfide bond</keyword>
<organism evidence="10">
    <name type="scientific">Clastoptera arizonana</name>
    <name type="common">Arizona spittle bug</name>
    <dbReference type="NCBI Taxonomy" id="38151"/>
    <lineage>
        <taxon>Eukaryota</taxon>
        <taxon>Metazoa</taxon>
        <taxon>Ecdysozoa</taxon>
        <taxon>Arthropoda</taxon>
        <taxon>Hexapoda</taxon>
        <taxon>Insecta</taxon>
        <taxon>Pterygota</taxon>
        <taxon>Neoptera</taxon>
        <taxon>Paraneoptera</taxon>
        <taxon>Hemiptera</taxon>
        <taxon>Auchenorrhyncha</taxon>
        <taxon>Cercopoidea</taxon>
        <taxon>Clastopteridae</taxon>
        <taxon>Clastoptera</taxon>
    </lineage>
</organism>
<dbReference type="InterPro" id="IPR000668">
    <property type="entry name" value="Peptidase_C1A_C"/>
</dbReference>
<dbReference type="CDD" id="cd02620">
    <property type="entry name" value="Peptidase_C1A_CathepsinB"/>
    <property type="match status" value="1"/>
</dbReference>
<dbReference type="EMBL" id="GEDC01023290">
    <property type="protein sequence ID" value="JAS14008.1"/>
    <property type="molecule type" value="Transcribed_RNA"/>
</dbReference>
<dbReference type="PANTHER" id="PTHR12411">
    <property type="entry name" value="CYSTEINE PROTEASE FAMILY C1-RELATED"/>
    <property type="match status" value="1"/>
</dbReference>
<evidence type="ECO:0000256" key="5">
    <source>
        <dbReference type="ARBA" id="ARBA00022807"/>
    </source>
</evidence>
<comment type="similarity">
    <text evidence="1">Belongs to the peptidase C1 family.</text>
</comment>
<dbReference type="SMART" id="SM00645">
    <property type="entry name" value="Pept_C1"/>
    <property type="match status" value="1"/>
</dbReference>
<sequence length="330" mass="37370">MYIFTNVTIFCILIIFGCLGSDIDLDIIKKVNSVQTTWQAEVNHITNLSDNDKKSLAGNSKIDLKNFPMEENKRYFYGLTYIPDTFDARLKWENCPSIHAIKDQGLCSGCWAVSSASVMSDRLCISSRHRIKVNISAEDIITCCKECGDCGGGNVERAWLYFIREGVVTGGDYLSNEGCKPFSTVNCGENCTGTGIYPTPECKRNKCTNPNYHKNFNKDLHYGINMYTVPMNHRAIQNEILRHGPVVATFTIYRDFYSYKSGVYQHVTGEYHGRHSVKIIGWGTDKGTDYWLVANSWGPDWGEQGLFRIIRGRNECTIERTIVAGKVWPQ</sequence>
<dbReference type="InterPro" id="IPR038765">
    <property type="entry name" value="Papain-like_cys_pep_sf"/>
</dbReference>
<evidence type="ECO:0000256" key="3">
    <source>
        <dbReference type="ARBA" id="ARBA00022729"/>
    </source>
</evidence>
<evidence type="ECO:0000259" key="9">
    <source>
        <dbReference type="SMART" id="SM00645"/>
    </source>
</evidence>
<feature type="chain" id="PRO_5018596233" description="Peptidase C1A papain C-terminal domain-containing protein" evidence="8">
    <location>
        <begin position="21"/>
        <end position="330"/>
    </location>
</feature>
<dbReference type="AlphaFoldDB" id="A0A1B6CKV3"/>
<gene>
    <name evidence="10" type="ORF">g.2192</name>
</gene>
<dbReference type="InterPro" id="IPR025661">
    <property type="entry name" value="Pept_asp_AS"/>
</dbReference>
<dbReference type="PROSITE" id="PS00640">
    <property type="entry name" value="THIOL_PROTEASE_ASN"/>
    <property type="match status" value="1"/>
</dbReference>